<reference evidence="13" key="1">
    <citation type="submission" date="2006-09" db="EMBL/GenBank/DDBJ databases">
        <title>Complete sequence of Rhodopseudomonas palustris BisA53.</title>
        <authorList>
            <consortium name="US DOE Joint Genome Institute"/>
            <person name="Copeland A."/>
            <person name="Lucas S."/>
            <person name="Lapidus A."/>
            <person name="Barry K."/>
            <person name="Detter J.C."/>
            <person name="Glavina del Rio T."/>
            <person name="Hammon N."/>
            <person name="Israni S."/>
            <person name="Dalin E."/>
            <person name="Tice H."/>
            <person name="Pitluck S."/>
            <person name="Chain P."/>
            <person name="Malfatti S."/>
            <person name="Shin M."/>
            <person name="Vergez L."/>
            <person name="Schmutz J."/>
            <person name="Larimer F."/>
            <person name="Land M."/>
            <person name="Hauser L."/>
            <person name="Pelletier D.A."/>
            <person name="Kyrpides N."/>
            <person name="Kim E."/>
            <person name="Harwood C.S."/>
            <person name="Oda Y."/>
            <person name="Richardson P."/>
        </authorList>
    </citation>
    <scope>NUCLEOTIDE SEQUENCE [LARGE SCALE GENOMIC DNA]</scope>
    <source>
        <strain evidence="13">BisA53</strain>
    </source>
</reference>
<keyword evidence="4" id="KW-1003">Cell membrane</keyword>
<dbReference type="Gene3D" id="3.30.460.20">
    <property type="entry name" value="CorA soluble domain-like"/>
    <property type="match status" value="1"/>
</dbReference>
<feature type="transmembrane region" description="Helical" evidence="12">
    <location>
        <begin position="320"/>
        <end position="340"/>
    </location>
</feature>
<evidence type="ECO:0000256" key="9">
    <source>
        <dbReference type="ARBA" id="ARBA00023065"/>
    </source>
</evidence>
<keyword evidence="10 12" id="KW-0472">Membrane</keyword>
<dbReference type="GO" id="GO:0050897">
    <property type="term" value="F:cobalt ion binding"/>
    <property type="evidence" value="ECO:0007669"/>
    <property type="project" value="TreeGrafter"/>
</dbReference>
<dbReference type="GO" id="GO:0015087">
    <property type="term" value="F:cobalt ion transmembrane transporter activity"/>
    <property type="evidence" value="ECO:0007669"/>
    <property type="project" value="TreeGrafter"/>
</dbReference>
<dbReference type="Pfam" id="PF01544">
    <property type="entry name" value="CorA"/>
    <property type="match status" value="1"/>
</dbReference>
<feature type="coiled-coil region" evidence="11">
    <location>
        <begin position="253"/>
        <end position="280"/>
    </location>
</feature>
<dbReference type="OrthoDB" id="9803484at2"/>
<evidence type="ECO:0000256" key="10">
    <source>
        <dbReference type="ARBA" id="ARBA00023136"/>
    </source>
</evidence>
<keyword evidence="3" id="KW-0813">Transport</keyword>
<dbReference type="InterPro" id="IPR002523">
    <property type="entry name" value="MgTranspt_CorA/ZnTranspt_ZntB"/>
</dbReference>
<evidence type="ECO:0000256" key="4">
    <source>
        <dbReference type="ARBA" id="ARBA00022475"/>
    </source>
</evidence>
<dbReference type="GO" id="GO:0005886">
    <property type="term" value="C:plasma membrane"/>
    <property type="evidence" value="ECO:0007669"/>
    <property type="project" value="UniProtKB-SubCell"/>
</dbReference>
<dbReference type="GO" id="GO:0015095">
    <property type="term" value="F:magnesium ion transmembrane transporter activity"/>
    <property type="evidence" value="ECO:0007669"/>
    <property type="project" value="TreeGrafter"/>
</dbReference>
<comment type="similarity">
    <text evidence="2">Belongs to the CorA metal ion transporter (MIT) (TC 1.A.35) family.</text>
</comment>
<evidence type="ECO:0000256" key="7">
    <source>
        <dbReference type="ARBA" id="ARBA00022833"/>
    </source>
</evidence>
<dbReference type="HOGENOM" id="CLU_007127_2_1_5"/>
<keyword evidence="7" id="KW-0862">Zinc</keyword>
<dbReference type="PANTHER" id="PTHR46494:SF3">
    <property type="entry name" value="ZINC TRANSPORT PROTEIN ZNTB"/>
    <property type="match status" value="1"/>
</dbReference>
<keyword evidence="8 12" id="KW-1133">Transmembrane helix</keyword>
<organism evidence="13">
    <name type="scientific">Rhodopseudomonas palustris (strain BisA53)</name>
    <dbReference type="NCBI Taxonomy" id="316055"/>
    <lineage>
        <taxon>Bacteria</taxon>
        <taxon>Pseudomonadati</taxon>
        <taxon>Pseudomonadota</taxon>
        <taxon>Alphaproteobacteria</taxon>
        <taxon>Hyphomicrobiales</taxon>
        <taxon>Nitrobacteraceae</taxon>
        <taxon>Rhodopseudomonas</taxon>
    </lineage>
</organism>
<dbReference type="PANTHER" id="PTHR46494">
    <property type="entry name" value="CORA FAMILY METAL ION TRANSPORTER (EUROFUNG)"/>
    <property type="match status" value="1"/>
</dbReference>
<name>Q07I06_RHOP5</name>
<keyword evidence="6 12" id="KW-0812">Transmembrane</keyword>
<evidence type="ECO:0000256" key="5">
    <source>
        <dbReference type="ARBA" id="ARBA00022519"/>
    </source>
</evidence>
<feature type="transmembrane region" description="Helical" evidence="12">
    <location>
        <begin position="286"/>
        <end position="308"/>
    </location>
</feature>
<dbReference type="SUPFAM" id="SSF144083">
    <property type="entry name" value="Magnesium transport protein CorA, transmembrane region"/>
    <property type="match status" value="1"/>
</dbReference>
<evidence type="ECO:0000256" key="1">
    <source>
        <dbReference type="ARBA" id="ARBA00004651"/>
    </source>
</evidence>
<dbReference type="EMBL" id="CP000463">
    <property type="protein sequence ID" value="ABJ08428.1"/>
    <property type="molecule type" value="Genomic_DNA"/>
</dbReference>
<evidence type="ECO:0000256" key="8">
    <source>
        <dbReference type="ARBA" id="ARBA00022989"/>
    </source>
</evidence>
<keyword evidence="11" id="KW-0175">Coiled coil</keyword>
<dbReference type="eggNOG" id="COG0598">
    <property type="taxonomic scope" value="Bacteria"/>
</dbReference>
<keyword evidence="5" id="KW-0997">Cell inner membrane</keyword>
<evidence type="ECO:0000256" key="6">
    <source>
        <dbReference type="ARBA" id="ARBA00022692"/>
    </source>
</evidence>
<comment type="subcellular location">
    <subcellularLocation>
        <location evidence="1">Cell membrane</location>
        <topology evidence="1">Multi-pass membrane protein</topology>
    </subcellularLocation>
</comment>
<evidence type="ECO:0000256" key="2">
    <source>
        <dbReference type="ARBA" id="ARBA00009765"/>
    </source>
</evidence>
<dbReference type="GO" id="GO:0000287">
    <property type="term" value="F:magnesium ion binding"/>
    <property type="evidence" value="ECO:0007669"/>
    <property type="project" value="TreeGrafter"/>
</dbReference>
<keyword evidence="9" id="KW-0406">Ion transport</keyword>
<evidence type="ECO:0000256" key="3">
    <source>
        <dbReference type="ARBA" id="ARBA00022448"/>
    </source>
</evidence>
<dbReference type="AlphaFoldDB" id="Q07I06"/>
<dbReference type="Gene3D" id="1.20.58.340">
    <property type="entry name" value="Magnesium transport protein CorA, transmembrane region"/>
    <property type="match status" value="2"/>
</dbReference>
<evidence type="ECO:0000256" key="11">
    <source>
        <dbReference type="SAM" id="Coils"/>
    </source>
</evidence>
<dbReference type="SUPFAM" id="SSF143865">
    <property type="entry name" value="CorA soluble domain-like"/>
    <property type="match status" value="1"/>
</dbReference>
<dbReference type="STRING" id="316055.RPE_4508"/>
<evidence type="ECO:0000313" key="13">
    <source>
        <dbReference type="EMBL" id="ABJ08428.1"/>
    </source>
</evidence>
<proteinExistence type="inferred from homology"/>
<accession>Q07I06</accession>
<dbReference type="InterPro" id="IPR045861">
    <property type="entry name" value="CorA_cytoplasmic_dom"/>
</dbReference>
<sequence>MPSDNPLACEPRFAAAPPASSVATPVPGLVWAFRIDREGHPHELSVEQPLPSVGDDLMWLHFNLADARALQWLSLTDLPISPPARTLLLSRVSYQQLHVSDDCVHGVIADLRRDFDGESDEAGYLRFVMLERMLISGRYSALCAVDATRRSLQAGRRVDSIAALFESIIEHAASTMERVVDRLGHDLDEIEEEVLSDEEADLRKGLGQLRRTCVRLHRQLSGLQQVFHRLEQKNVTGVKPGLQIAAAKLAQRLDGLDRVIIEMRERARLLQEELQLKVEEQGNNNLRLLSVLTALLMPPTLITGVFGMNTKALPFADSEVGFWWAAVLIAGASLASYLVLRRIGVIR</sequence>
<dbReference type="InterPro" id="IPR045863">
    <property type="entry name" value="CorA_TM1_TM2"/>
</dbReference>
<protein>
    <submittedName>
        <fullName evidence="13">Mg2+ transporter protein, CorA family protein</fullName>
    </submittedName>
</protein>
<dbReference type="KEGG" id="rpe:RPE_4508"/>
<gene>
    <name evidence="13" type="ordered locus">RPE_4508</name>
</gene>
<evidence type="ECO:0000256" key="12">
    <source>
        <dbReference type="SAM" id="Phobius"/>
    </source>
</evidence>
<dbReference type="CDD" id="cd12834">
    <property type="entry name" value="ZntB_u1"/>
    <property type="match status" value="1"/>
</dbReference>